<proteinExistence type="predicted"/>
<keyword evidence="2" id="KW-0548">Nucleotidyltransferase</keyword>
<organism evidence="2 3">
    <name type="scientific">Artemisia annua</name>
    <name type="common">Sweet wormwood</name>
    <dbReference type="NCBI Taxonomy" id="35608"/>
    <lineage>
        <taxon>Eukaryota</taxon>
        <taxon>Viridiplantae</taxon>
        <taxon>Streptophyta</taxon>
        <taxon>Embryophyta</taxon>
        <taxon>Tracheophyta</taxon>
        <taxon>Spermatophyta</taxon>
        <taxon>Magnoliopsida</taxon>
        <taxon>eudicotyledons</taxon>
        <taxon>Gunneridae</taxon>
        <taxon>Pentapetalae</taxon>
        <taxon>asterids</taxon>
        <taxon>campanulids</taxon>
        <taxon>Asterales</taxon>
        <taxon>Asteraceae</taxon>
        <taxon>Asteroideae</taxon>
        <taxon>Anthemideae</taxon>
        <taxon>Artemisiinae</taxon>
        <taxon>Artemisia</taxon>
    </lineage>
</organism>
<feature type="compositionally biased region" description="Basic and acidic residues" evidence="1">
    <location>
        <begin position="609"/>
        <end position="620"/>
    </location>
</feature>
<reference evidence="2 3" key="1">
    <citation type="journal article" date="2018" name="Mol. Plant">
        <title>The genome of Artemisia annua provides insight into the evolution of Asteraceae family and artemisinin biosynthesis.</title>
        <authorList>
            <person name="Shen Q."/>
            <person name="Zhang L."/>
            <person name="Liao Z."/>
            <person name="Wang S."/>
            <person name="Yan T."/>
            <person name="Shi P."/>
            <person name="Liu M."/>
            <person name="Fu X."/>
            <person name="Pan Q."/>
            <person name="Wang Y."/>
            <person name="Lv Z."/>
            <person name="Lu X."/>
            <person name="Zhang F."/>
            <person name="Jiang W."/>
            <person name="Ma Y."/>
            <person name="Chen M."/>
            <person name="Hao X."/>
            <person name="Li L."/>
            <person name="Tang Y."/>
            <person name="Lv G."/>
            <person name="Zhou Y."/>
            <person name="Sun X."/>
            <person name="Brodelius P.E."/>
            <person name="Rose J.K.C."/>
            <person name="Tang K."/>
        </authorList>
    </citation>
    <scope>NUCLEOTIDE SEQUENCE [LARGE SCALE GENOMIC DNA]</scope>
    <source>
        <strain evidence="3">cv. Huhao1</strain>
        <tissue evidence="2">Leaf</tissue>
    </source>
</reference>
<protein>
    <submittedName>
        <fullName evidence="2">RNA-directed DNA polymerase, eukaryota</fullName>
    </submittedName>
</protein>
<dbReference type="OrthoDB" id="999103at2759"/>
<feature type="compositionally biased region" description="Acidic residues" evidence="1">
    <location>
        <begin position="332"/>
        <end position="344"/>
    </location>
</feature>
<evidence type="ECO:0000313" key="3">
    <source>
        <dbReference type="Proteomes" id="UP000245207"/>
    </source>
</evidence>
<feature type="compositionally biased region" description="Basic and acidic residues" evidence="1">
    <location>
        <begin position="387"/>
        <end position="411"/>
    </location>
</feature>
<dbReference type="EMBL" id="PKPP01000306">
    <property type="protein sequence ID" value="PWA94547.1"/>
    <property type="molecule type" value="Genomic_DNA"/>
</dbReference>
<feature type="compositionally biased region" description="Basic and acidic residues" evidence="1">
    <location>
        <begin position="311"/>
        <end position="325"/>
    </location>
</feature>
<dbReference type="AlphaFoldDB" id="A0A2U1Q964"/>
<keyword evidence="3" id="KW-1185">Reference proteome</keyword>
<keyword evidence="2" id="KW-0808">Transferase</keyword>
<evidence type="ECO:0000313" key="2">
    <source>
        <dbReference type="EMBL" id="PWA94547.1"/>
    </source>
</evidence>
<accession>A0A2U1Q964</accession>
<dbReference type="Proteomes" id="UP000245207">
    <property type="component" value="Unassembled WGS sequence"/>
</dbReference>
<name>A0A2U1Q964_ARTAN</name>
<feature type="compositionally biased region" description="Polar residues" evidence="1">
    <location>
        <begin position="426"/>
        <end position="435"/>
    </location>
</feature>
<feature type="compositionally biased region" description="Basic and acidic residues" evidence="1">
    <location>
        <begin position="345"/>
        <end position="360"/>
    </location>
</feature>
<feature type="region of interest" description="Disordered" evidence="1">
    <location>
        <begin position="302"/>
        <end position="443"/>
    </location>
</feature>
<gene>
    <name evidence="2" type="ORF">CTI12_AA059340</name>
</gene>
<keyword evidence="2" id="KW-0695">RNA-directed DNA polymerase</keyword>
<sequence>MALQLEAVTTAADFADSAIEPTGCTTGPKVLDFGAGVVIETFAGIILMSACKRWTTFMWQGNVHNLRMRMPLWQGNQQRVLNARGAPQMHVYVAQSLMKMATKSSILNPLRSLMNLLLRCIPTWTTGVYDIFTRVYVNMTCVEVREVGTMINMYRICRSEGFPNVKIHHIGGLWTWIQFESADACMAFKSNDSLKRLFVYIKPIQKNFVIDERMIWIDIQGLPLCAWGSAALKKVASSFGKFMFFELDHSHNMSIGRLCIATKQKQAIDEEVSVVINGDKFVVHVRELSNWSVKIEDDLETEDGIGDNEQVELHSDYEDSTKQEMKNSSVMDESDDVTDIEMENNETKEEEIPQKQEHPNCDLTSTDDSSPPGFEFLKGQSTLKPQGIEKENNETKEEIPQKQEHPDRDLTSSDDSCPPGFEFLKGQSTLKPQGSESHKTSKCSTSFARYREKDFKGTSLLYEINRVIEVGGALGYDSKMTRLELFRLRSMWGNYSFDYACSMARGLSGGIISMWDPAVFTKENIWCNDNYVIVQGKWLNITHSYFMVNVYGPQDPAAKARMWNSLLSFVQHHQGRLKVWNSESKKKEVNRKQEAIALLQDIDHKIDSSVASDSEKETSVHRNSVQKPRPRTCIEKDLPRRSGSSIAT</sequence>
<feature type="region of interest" description="Disordered" evidence="1">
    <location>
        <begin position="609"/>
        <end position="648"/>
    </location>
</feature>
<comment type="caution">
    <text evidence="2">The sequence shown here is derived from an EMBL/GenBank/DDBJ whole genome shotgun (WGS) entry which is preliminary data.</text>
</comment>
<dbReference type="GO" id="GO:0003964">
    <property type="term" value="F:RNA-directed DNA polymerase activity"/>
    <property type="evidence" value="ECO:0007669"/>
    <property type="project" value="UniProtKB-KW"/>
</dbReference>
<evidence type="ECO:0000256" key="1">
    <source>
        <dbReference type="SAM" id="MobiDB-lite"/>
    </source>
</evidence>